<comment type="caution">
    <text evidence="5">The sequence shown here is derived from an EMBL/GenBank/DDBJ whole genome shotgun (WGS) entry which is preliminary data.</text>
</comment>
<feature type="domain" description="4Fe-4S ferredoxin-type" evidence="4">
    <location>
        <begin position="222"/>
        <end position="252"/>
    </location>
</feature>
<name>A0A845RI27_9FIRM</name>
<dbReference type="GO" id="GO:0051536">
    <property type="term" value="F:iron-sulfur cluster binding"/>
    <property type="evidence" value="ECO:0007669"/>
    <property type="project" value="UniProtKB-KW"/>
</dbReference>
<dbReference type="Pfam" id="PF00037">
    <property type="entry name" value="Fer4"/>
    <property type="match status" value="1"/>
</dbReference>
<evidence type="ECO:0000313" key="6">
    <source>
        <dbReference type="Proteomes" id="UP000446348"/>
    </source>
</evidence>
<dbReference type="GO" id="GO:0046872">
    <property type="term" value="F:metal ion binding"/>
    <property type="evidence" value="ECO:0007669"/>
    <property type="project" value="UniProtKB-KW"/>
</dbReference>
<dbReference type="AlphaFoldDB" id="A0A845RI27"/>
<keyword evidence="2" id="KW-0408">Iron</keyword>
<dbReference type="SUPFAM" id="SSF54862">
    <property type="entry name" value="4Fe-4S ferredoxins"/>
    <property type="match status" value="1"/>
</dbReference>
<organism evidence="5 6">
    <name type="scientific">Anaerotruncus colihominis</name>
    <dbReference type="NCBI Taxonomy" id="169435"/>
    <lineage>
        <taxon>Bacteria</taxon>
        <taxon>Bacillati</taxon>
        <taxon>Bacillota</taxon>
        <taxon>Clostridia</taxon>
        <taxon>Eubacteriales</taxon>
        <taxon>Oscillospiraceae</taxon>
        <taxon>Anaerotruncus</taxon>
    </lineage>
</organism>
<protein>
    <submittedName>
        <fullName evidence="5">(4Fe-4S)-binding protein</fullName>
    </submittedName>
</protein>
<reference evidence="5 6" key="1">
    <citation type="submission" date="2018-08" db="EMBL/GenBank/DDBJ databases">
        <title>Murine metabolic-syndrome-specific gut microbial biobank.</title>
        <authorList>
            <person name="Liu C."/>
        </authorList>
    </citation>
    <scope>NUCLEOTIDE SEQUENCE [LARGE SCALE GENOMIC DNA]</scope>
    <source>
        <strain evidence="5 6">X69</strain>
    </source>
</reference>
<evidence type="ECO:0000256" key="2">
    <source>
        <dbReference type="ARBA" id="ARBA00023004"/>
    </source>
</evidence>
<evidence type="ECO:0000259" key="4">
    <source>
        <dbReference type="PROSITE" id="PS51379"/>
    </source>
</evidence>
<evidence type="ECO:0000256" key="3">
    <source>
        <dbReference type="ARBA" id="ARBA00023014"/>
    </source>
</evidence>
<dbReference type="Gene3D" id="3.30.70.20">
    <property type="match status" value="1"/>
</dbReference>
<dbReference type="InterPro" id="IPR029039">
    <property type="entry name" value="Flavoprotein-like_sf"/>
</dbReference>
<dbReference type="PROSITE" id="PS00198">
    <property type="entry name" value="4FE4S_FER_1"/>
    <property type="match status" value="2"/>
</dbReference>
<keyword evidence="1" id="KW-0479">Metal-binding</keyword>
<dbReference type="InterPro" id="IPR017900">
    <property type="entry name" value="4Fe4S_Fe_S_CS"/>
</dbReference>
<dbReference type="InterPro" id="IPR017896">
    <property type="entry name" value="4Fe4S_Fe-S-bd"/>
</dbReference>
<dbReference type="SUPFAM" id="SSF52218">
    <property type="entry name" value="Flavoproteins"/>
    <property type="match status" value="1"/>
</dbReference>
<dbReference type="Proteomes" id="UP000446348">
    <property type="component" value="Unassembled WGS sequence"/>
</dbReference>
<dbReference type="PROSITE" id="PS51379">
    <property type="entry name" value="4FE4S_FER_2"/>
    <property type="match status" value="2"/>
</dbReference>
<dbReference type="Gene3D" id="3.40.50.360">
    <property type="match status" value="1"/>
</dbReference>
<accession>A0A845RI27</accession>
<evidence type="ECO:0000313" key="5">
    <source>
        <dbReference type="EMBL" id="NBI78475.1"/>
    </source>
</evidence>
<feature type="domain" description="4Fe-4S ferredoxin-type" evidence="4">
    <location>
        <begin position="259"/>
        <end position="279"/>
    </location>
</feature>
<keyword evidence="3" id="KW-0411">Iron-sulfur</keyword>
<evidence type="ECO:0000256" key="1">
    <source>
        <dbReference type="ARBA" id="ARBA00022723"/>
    </source>
</evidence>
<gene>
    <name evidence="5" type="ORF">D3Z39_06265</name>
</gene>
<sequence>MHGQGDTRARPAAALMANFIMPRCGHDKIYKRKQRAARFFRNLRRGEEIAMYQTVHVFYFSPTGGVQRVARALADALTGAPEFFDLSDPDVSVSKADGRTLALFAVPVFAGRVPAPAREAMRRIAGAGAPAVAVAVYGNRAFDDALLELCDLLTEQNFVPVAAGAFIAEHSMLRTVAAGRPDARDIQEIKAFAAAVKEKISGGVCSPVSVPGSRPYCAGKPLPLRPQASDGCVRCGLCARRCPVGAIPPDAPDKTGAACILCMRCVAVCPHQARALPPEGQAAVQAKLGGLTQVRRENQTWL</sequence>
<dbReference type="EMBL" id="QXWZ01000008">
    <property type="protein sequence ID" value="NBI78475.1"/>
    <property type="molecule type" value="Genomic_DNA"/>
</dbReference>
<proteinExistence type="predicted"/>